<dbReference type="HAMAP" id="MF_00255">
    <property type="entry name" value="Gly_tRNA_synth_beta"/>
    <property type="match status" value="1"/>
</dbReference>
<dbReference type="GO" id="GO:0005524">
    <property type="term" value="F:ATP binding"/>
    <property type="evidence" value="ECO:0007669"/>
    <property type="project" value="UniProtKB-UniRule"/>
</dbReference>
<comment type="subunit">
    <text evidence="10">Tetramer of two alpha and two beta subunits.</text>
</comment>
<protein>
    <recommendedName>
        <fullName evidence="10">Glycine--tRNA ligase beta subunit</fullName>
        <ecNumber evidence="10">6.1.1.14</ecNumber>
    </recommendedName>
    <alternativeName>
        <fullName evidence="10">Glycyl-tRNA synthetase beta subunit</fullName>
        <shortName evidence="10">GlyRS</shortName>
    </alternativeName>
</protein>
<dbReference type="GO" id="GO:0006420">
    <property type="term" value="P:arginyl-tRNA aminoacylation"/>
    <property type="evidence" value="ECO:0007669"/>
    <property type="project" value="InterPro"/>
</dbReference>
<organism evidence="12 13">
    <name type="scientific">Alteribacillus iranensis</name>
    <dbReference type="NCBI Taxonomy" id="930128"/>
    <lineage>
        <taxon>Bacteria</taxon>
        <taxon>Bacillati</taxon>
        <taxon>Bacillota</taxon>
        <taxon>Bacilli</taxon>
        <taxon>Bacillales</taxon>
        <taxon>Bacillaceae</taxon>
        <taxon>Alteribacillus</taxon>
    </lineage>
</organism>
<proteinExistence type="inferred from homology"/>
<evidence type="ECO:0000313" key="13">
    <source>
        <dbReference type="Proteomes" id="UP000199516"/>
    </source>
</evidence>
<keyword evidence="7 10" id="KW-0648">Protein biosynthesis</keyword>
<evidence type="ECO:0000256" key="8">
    <source>
        <dbReference type="ARBA" id="ARBA00023146"/>
    </source>
</evidence>
<keyword evidence="8 10" id="KW-0030">Aminoacyl-tRNA synthetase</keyword>
<dbReference type="Pfam" id="PF05746">
    <property type="entry name" value="DALR_1"/>
    <property type="match status" value="1"/>
</dbReference>
<dbReference type="Pfam" id="PF02092">
    <property type="entry name" value="tRNA_synt_2f"/>
    <property type="match status" value="1"/>
</dbReference>
<dbReference type="NCBIfam" id="TIGR00211">
    <property type="entry name" value="glyS"/>
    <property type="match status" value="1"/>
</dbReference>
<dbReference type="RefSeq" id="WP_091656143.1">
    <property type="nucleotide sequence ID" value="NZ_FONT01000001.1"/>
</dbReference>
<evidence type="ECO:0000256" key="9">
    <source>
        <dbReference type="ARBA" id="ARBA00047937"/>
    </source>
</evidence>
<dbReference type="InterPro" id="IPR006194">
    <property type="entry name" value="Gly-tRNA-synth_heterodimer"/>
</dbReference>
<evidence type="ECO:0000256" key="5">
    <source>
        <dbReference type="ARBA" id="ARBA00022741"/>
    </source>
</evidence>
<feature type="domain" description="DALR anticodon binding" evidence="11">
    <location>
        <begin position="585"/>
        <end position="676"/>
    </location>
</feature>
<evidence type="ECO:0000256" key="7">
    <source>
        <dbReference type="ARBA" id="ARBA00022917"/>
    </source>
</evidence>
<dbReference type="PANTHER" id="PTHR30075">
    <property type="entry name" value="GLYCYL-TRNA SYNTHETASE"/>
    <property type="match status" value="1"/>
</dbReference>
<dbReference type="STRING" id="930128.SAMN05192532_101151"/>
<dbReference type="InterPro" id="IPR015944">
    <property type="entry name" value="Gly-tRNA-synth_bsu"/>
</dbReference>
<name>A0A1I1ZBR5_9BACI</name>
<evidence type="ECO:0000256" key="4">
    <source>
        <dbReference type="ARBA" id="ARBA00022598"/>
    </source>
</evidence>
<reference evidence="12 13" key="1">
    <citation type="submission" date="2016-10" db="EMBL/GenBank/DDBJ databases">
        <authorList>
            <person name="de Groot N.N."/>
        </authorList>
    </citation>
    <scope>NUCLEOTIDE SEQUENCE [LARGE SCALE GENOMIC DNA]</scope>
    <source>
        <strain evidence="12 13">DSM 23995</strain>
    </source>
</reference>
<dbReference type="PRINTS" id="PR01045">
    <property type="entry name" value="TRNASYNTHGB"/>
</dbReference>
<sequence>MGSSNFLLEIGLEEMPARFVTDAMEQLKYKITDWLDENRIAYESAEAFSTPRRLAVRINGIAQKQEDVVEESRGPSKQIAVDENGEWTKAARGFAKGQGIDLEELFFQEKNGTDYVFAKKEVLGKETIDLLPQVETIITEMNFPKNMRWGTFSLRYVRPIHWMIALLDNEVIPLEIAGVTSGRHTRGHRFLGETIEIFSPDSYEEKLREEYVIAEPKQRKEEIRRQLKELASEQGWSIPINEDLLEEVNNLVEYPTVLYGDFSDEFLRLPDEVLVTSMREHQRYFPVEDRNGKLLPHFVTIRNGNKDYLDNVRKGNEKVLRARLSDAQFFFEEDQKVQPEKAAEKLDSIVFQEELGTIGDKVCRIQTLSQRLAEQLDFATEKVASVNRAAKLSKFDLVTLMVDEFTELQGLMGEKYALISGEEEEVATAIKEHYQPKSASDAIPATDVGAVLSISDKLDTIIACFGIGLIPTGSQDPYGLRRQAAGIVQILLEKGYPLPLEELIDETLHVLKEKHVLKEEPATVKNEVISFFRARLKHLLSDHSVRYDIVDAVLEGFSGQVEVLVNKATFLQEKLQDQEFKNTVEALSRVTNIAKDTTVPDVKVEEDLFSEQPEKELFRAYHQMRKELSESLDKGEVALAWESLQQLVPYIHDYFEHVMVMAEDEQVKQNRLHQMILLSREIRRFANFQHIVFPS</sequence>
<evidence type="ECO:0000256" key="2">
    <source>
        <dbReference type="ARBA" id="ARBA00008226"/>
    </source>
</evidence>
<keyword evidence="3 10" id="KW-0963">Cytoplasm</keyword>
<dbReference type="EC" id="6.1.1.14" evidence="10"/>
<keyword evidence="6 10" id="KW-0067">ATP-binding</keyword>
<evidence type="ECO:0000256" key="10">
    <source>
        <dbReference type="HAMAP-Rule" id="MF_00255"/>
    </source>
</evidence>
<dbReference type="GO" id="GO:0005829">
    <property type="term" value="C:cytosol"/>
    <property type="evidence" value="ECO:0007669"/>
    <property type="project" value="TreeGrafter"/>
</dbReference>
<dbReference type="OrthoDB" id="9775440at2"/>
<comment type="subcellular location">
    <subcellularLocation>
        <location evidence="1 10">Cytoplasm</location>
    </subcellularLocation>
</comment>
<keyword evidence="13" id="KW-1185">Reference proteome</keyword>
<comment type="similarity">
    <text evidence="2 10">Belongs to the class-II aminoacyl-tRNA synthetase family.</text>
</comment>
<dbReference type="GO" id="GO:0004814">
    <property type="term" value="F:arginine-tRNA ligase activity"/>
    <property type="evidence" value="ECO:0007669"/>
    <property type="project" value="InterPro"/>
</dbReference>
<dbReference type="Proteomes" id="UP000199516">
    <property type="component" value="Unassembled WGS sequence"/>
</dbReference>
<dbReference type="InterPro" id="IPR008909">
    <property type="entry name" value="DALR_anticod-bd"/>
</dbReference>
<keyword evidence="4 10" id="KW-0436">Ligase</keyword>
<gene>
    <name evidence="10" type="primary">glyS</name>
    <name evidence="12" type="ORF">SAMN05192532_101151</name>
</gene>
<dbReference type="SUPFAM" id="SSF109604">
    <property type="entry name" value="HD-domain/PDEase-like"/>
    <property type="match status" value="1"/>
</dbReference>
<dbReference type="EMBL" id="FONT01000001">
    <property type="protein sequence ID" value="SFE29129.1"/>
    <property type="molecule type" value="Genomic_DNA"/>
</dbReference>
<keyword evidence="5 10" id="KW-0547">Nucleotide-binding</keyword>
<evidence type="ECO:0000256" key="3">
    <source>
        <dbReference type="ARBA" id="ARBA00022490"/>
    </source>
</evidence>
<accession>A0A1I1ZBR5</accession>
<dbReference type="PROSITE" id="PS50861">
    <property type="entry name" value="AA_TRNA_LIGASE_II_GLYAB"/>
    <property type="match status" value="1"/>
</dbReference>
<dbReference type="GO" id="GO:0004820">
    <property type="term" value="F:glycine-tRNA ligase activity"/>
    <property type="evidence" value="ECO:0007669"/>
    <property type="project" value="UniProtKB-UniRule"/>
</dbReference>
<dbReference type="PANTHER" id="PTHR30075:SF2">
    <property type="entry name" value="GLYCINE--TRNA LIGASE, CHLOROPLASTIC_MITOCHONDRIAL 2"/>
    <property type="match status" value="1"/>
</dbReference>
<dbReference type="AlphaFoldDB" id="A0A1I1ZBR5"/>
<evidence type="ECO:0000259" key="11">
    <source>
        <dbReference type="Pfam" id="PF05746"/>
    </source>
</evidence>
<evidence type="ECO:0000256" key="6">
    <source>
        <dbReference type="ARBA" id="ARBA00022840"/>
    </source>
</evidence>
<evidence type="ECO:0000313" key="12">
    <source>
        <dbReference type="EMBL" id="SFE29129.1"/>
    </source>
</evidence>
<dbReference type="GO" id="GO:0006426">
    <property type="term" value="P:glycyl-tRNA aminoacylation"/>
    <property type="evidence" value="ECO:0007669"/>
    <property type="project" value="UniProtKB-UniRule"/>
</dbReference>
<comment type="catalytic activity">
    <reaction evidence="9 10">
        <text>tRNA(Gly) + glycine + ATP = glycyl-tRNA(Gly) + AMP + diphosphate</text>
        <dbReference type="Rhea" id="RHEA:16013"/>
        <dbReference type="Rhea" id="RHEA-COMP:9664"/>
        <dbReference type="Rhea" id="RHEA-COMP:9683"/>
        <dbReference type="ChEBI" id="CHEBI:30616"/>
        <dbReference type="ChEBI" id="CHEBI:33019"/>
        <dbReference type="ChEBI" id="CHEBI:57305"/>
        <dbReference type="ChEBI" id="CHEBI:78442"/>
        <dbReference type="ChEBI" id="CHEBI:78522"/>
        <dbReference type="ChEBI" id="CHEBI:456215"/>
        <dbReference type="EC" id="6.1.1.14"/>
    </reaction>
</comment>
<evidence type="ECO:0000256" key="1">
    <source>
        <dbReference type="ARBA" id="ARBA00004496"/>
    </source>
</evidence>